<organism evidence="2 3">
    <name type="scientific">Brassica rapa subsp. trilocularis</name>
    <dbReference type="NCBI Taxonomy" id="1813537"/>
    <lineage>
        <taxon>Eukaryota</taxon>
        <taxon>Viridiplantae</taxon>
        <taxon>Streptophyta</taxon>
        <taxon>Embryophyta</taxon>
        <taxon>Tracheophyta</taxon>
        <taxon>Spermatophyta</taxon>
        <taxon>Magnoliopsida</taxon>
        <taxon>eudicotyledons</taxon>
        <taxon>Gunneridae</taxon>
        <taxon>Pentapetalae</taxon>
        <taxon>rosids</taxon>
        <taxon>malvids</taxon>
        <taxon>Brassicales</taxon>
        <taxon>Brassicaceae</taxon>
        <taxon>Brassiceae</taxon>
        <taxon>Brassica</taxon>
    </lineage>
</organism>
<sequence length="154" mass="17118">MENSSVAIQSLQGDLLRGQSKADLDALTSQLREEKNNALAREKEIKALRLKVKAQDEAEKMAASENEALRKELEGREEEVVELKLAKETFGAEKTMATDSWDPAVALEQYKTVKTTEVELLGLPAPSFNDEHEILWPAEAEKTPEPTDDDPPAE</sequence>
<keyword evidence="3" id="KW-1185">Reference proteome</keyword>
<dbReference type="Proteomes" id="UP000823674">
    <property type="component" value="Chromosome A05"/>
</dbReference>
<evidence type="ECO:0000313" key="2">
    <source>
        <dbReference type="EMBL" id="KAG5397451.1"/>
    </source>
</evidence>
<reference evidence="2 3" key="1">
    <citation type="submission" date="2021-03" db="EMBL/GenBank/DDBJ databases">
        <authorList>
            <person name="King G.J."/>
            <person name="Bancroft I."/>
            <person name="Baten A."/>
            <person name="Bloomfield J."/>
            <person name="Borpatragohain P."/>
            <person name="He Z."/>
            <person name="Irish N."/>
            <person name="Irwin J."/>
            <person name="Liu K."/>
            <person name="Mauleon R.P."/>
            <person name="Moore J."/>
            <person name="Morris R."/>
            <person name="Ostergaard L."/>
            <person name="Wang B."/>
            <person name="Wells R."/>
        </authorList>
    </citation>
    <scope>NUCLEOTIDE SEQUENCE [LARGE SCALE GENOMIC DNA]</scope>
    <source>
        <strain evidence="2">R-o-18</strain>
        <tissue evidence="2">Leaf</tissue>
    </source>
</reference>
<comment type="caution">
    <text evidence="2">The sequence shown here is derived from an EMBL/GenBank/DDBJ whole genome shotgun (WGS) entry which is preliminary data.</text>
</comment>
<evidence type="ECO:0000256" key="1">
    <source>
        <dbReference type="SAM" id="Coils"/>
    </source>
</evidence>
<evidence type="ECO:0000313" key="3">
    <source>
        <dbReference type="Proteomes" id="UP000823674"/>
    </source>
</evidence>
<dbReference type="EMBL" id="JADBGQ010000005">
    <property type="protein sequence ID" value="KAG5397451.1"/>
    <property type="molecule type" value="Genomic_DNA"/>
</dbReference>
<name>A0ABQ7MHR5_BRACM</name>
<protein>
    <submittedName>
        <fullName evidence="2">Uncharacterized protein</fullName>
    </submittedName>
</protein>
<gene>
    <name evidence="2" type="primary">A05p026190.1_BraROA</name>
    <name evidence="2" type="ORF">IGI04_019265</name>
</gene>
<feature type="coiled-coil region" evidence="1">
    <location>
        <begin position="17"/>
        <end position="86"/>
    </location>
</feature>
<keyword evidence="1" id="KW-0175">Coiled coil</keyword>
<proteinExistence type="predicted"/>
<accession>A0ABQ7MHR5</accession>